<protein>
    <submittedName>
        <fullName evidence="1">Uncharacterized protein</fullName>
    </submittedName>
</protein>
<dbReference type="Proteomes" id="UP000075349">
    <property type="component" value="Unassembled WGS sequence"/>
</dbReference>
<evidence type="ECO:0000313" key="2">
    <source>
        <dbReference type="Proteomes" id="UP000075349"/>
    </source>
</evidence>
<evidence type="ECO:0000313" key="1">
    <source>
        <dbReference type="EMBL" id="KYN24914.1"/>
    </source>
</evidence>
<proteinExistence type="predicted"/>
<name>A0A151JGJ1_9VIBR</name>
<sequence>MSSLEHSKYYLRKRSMLTHEETYYIQEKDDGGVYFGELLVDGNKITSDGKEPQLIDIGSVDKVGDVSDFSDDDNVKILVAAEMLSFLAKYRVYNDIDETYEHAIVSIYNEIGILYLDPEINIPSYDSVEDYEKSIEKQ</sequence>
<dbReference type="EMBL" id="LOMK01000001">
    <property type="protein sequence ID" value="KYN24914.1"/>
    <property type="molecule type" value="Genomic_DNA"/>
</dbReference>
<reference evidence="2" key="1">
    <citation type="submission" date="2015-12" db="EMBL/GenBank/DDBJ databases">
        <authorList>
            <person name="Tarr C.L."/>
            <person name="Gladney L.M."/>
        </authorList>
    </citation>
    <scope>NUCLEOTIDE SEQUENCE [LARGE SCALE GENOMIC DNA]</scope>
    <source>
        <strain evidence="2">2756-81</strain>
    </source>
</reference>
<accession>A0A151JGJ1</accession>
<comment type="caution">
    <text evidence="1">The sequence shown here is derived from an EMBL/GenBank/DDBJ whole genome shotgun (WGS) entry which is preliminary data.</text>
</comment>
<dbReference type="AlphaFoldDB" id="A0A151JGJ1"/>
<organism evidence="1 2">
    <name type="scientific">Vibrio cidicii</name>
    <dbReference type="NCBI Taxonomy" id="1763883"/>
    <lineage>
        <taxon>Bacteria</taxon>
        <taxon>Pseudomonadati</taxon>
        <taxon>Pseudomonadota</taxon>
        <taxon>Gammaproteobacteria</taxon>
        <taxon>Vibrionales</taxon>
        <taxon>Vibrionaceae</taxon>
        <taxon>Vibrio</taxon>
    </lineage>
</organism>
<gene>
    <name evidence="1" type="ORF">AUQ44_03530</name>
</gene>